<protein>
    <submittedName>
        <fullName evidence="2">Uncharacterized protein</fullName>
    </submittedName>
</protein>
<evidence type="ECO:0000313" key="2">
    <source>
        <dbReference type="EMBL" id="KAK8589533.1"/>
    </source>
</evidence>
<feature type="region of interest" description="Disordered" evidence="1">
    <location>
        <begin position="1"/>
        <end position="49"/>
    </location>
</feature>
<feature type="compositionally biased region" description="Polar residues" evidence="1">
    <location>
        <begin position="1"/>
        <end position="11"/>
    </location>
</feature>
<reference evidence="2 3" key="1">
    <citation type="journal article" date="2024" name="G3 (Bethesda)">
        <title>Genome assembly of Hibiscus sabdariffa L. provides insights into metabolisms of medicinal natural products.</title>
        <authorList>
            <person name="Kim T."/>
        </authorList>
    </citation>
    <scope>NUCLEOTIDE SEQUENCE [LARGE SCALE GENOMIC DNA]</scope>
    <source>
        <strain evidence="2">TK-2024</strain>
        <tissue evidence="2">Old leaves</tissue>
    </source>
</reference>
<dbReference type="EMBL" id="JBBPBM010000004">
    <property type="protein sequence ID" value="KAK8589533.1"/>
    <property type="molecule type" value="Genomic_DNA"/>
</dbReference>
<evidence type="ECO:0000256" key="1">
    <source>
        <dbReference type="SAM" id="MobiDB-lite"/>
    </source>
</evidence>
<proteinExistence type="predicted"/>
<dbReference type="Proteomes" id="UP001472677">
    <property type="component" value="Unassembled WGS sequence"/>
</dbReference>
<evidence type="ECO:0000313" key="3">
    <source>
        <dbReference type="Proteomes" id="UP001472677"/>
    </source>
</evidence>
<feature type="compositionally biased region" description="Low complexity" evidence="1">
    <location>
        <begin position="12"/>
        <end position="33"/>
    </location>
</feature>
<gene>
    <name evidence="2" type="ORF">V6N12_023927</name>
</gene>
<name>A0ABR2FZ37_9ROSI</name>
<accession>A0ABR2FZ37</accession>
<keyword evidence="3" id="KW-1185">Reference proteome</keyword>
<comment type="caution">
    <text evidence="2">The sequence shown here is derived from an EMBL/GenBank/DDBJ whole genome shotgun (WGS) entry which is preliminary data.</text>
</comment>
<sequence>MIGSSAQQYNFTTNTPSTVNVTPTPTNGLLPPNESGGKKTASVTSKERREQQQLQQLALGCAGAPISGSSKKYQLVGLGLTIVIWPTPYPCIGHLLVFWQLEVAGKERTRTHISWVLKLLQSSGVLANGSSMKGENSYSHH</sequence>
<organism evidence="2 3">
    <name type="scientific">Hibiscus sabdariffa</name>
    <name type="common">roselle</name>
    <dbReference type="NCBI Taxonomy" id="183260"/>
    <lineage>
        <taxon>Eukaryota</taxon>
        <taxon>Viridiplantae</taxon>
        <taxon>Streptophyta</taxon>
        <taxon>Embryophyta</taxon>
        <taxon>Tracheophyta</taxon>
        <taxon>Spermatophyta</taxon>
        <taxon>Magnoliopsida</taxon>
        <taxon>eudicotyledons</taxon>
        <taxon>Gunneridae</taxon>
        <taxon>Pentapetalae</taxon>
        <taxon>rosids</taxon>
        <taxon>malvids</taxon>
        <taxon>Malvales</taxon>
        <taxon>Malvaceae</taxon>
        <taxon>Malvoideae</taxon>
        <taxon>Hibiscus</taxon>
    </lineage>
</organism>